<evidence type="ECO:0000313" key="4">
    <source>
        <dbReference type="Proteomes" id="UP000077202"/>
    </source>
</evidence>
<dbReference type="EMBL" id="LVLJ01001842">
    <property type="protein sequence ID" value="OAE27732.1"/>
    <property type="molecule type" value="Genomic_DNA"/>
</dbReference>
<name>A0A176W5C7_MARPO</name>
<feature type="region of interest" description="Disordered" evidence="1">
    <location>
        <begin position="415"/>
        <end position="452"/>
    </location>
</feature>
<evidence type="ECO:0000256" key="2">
    <source>
        <dbReference type="SAM" id="Phobius"/>
    </source>
</evidence>
<keyword evidence="2" id="KW-1133">Transmembrane helix</keyword>
<feature type="compositionally biased region" description="Basic residues" evidence="1">
    <location>
        <begin position="415"/>
        <end position="430"/>
    </location>
</feature>
<keyword evidence="2" id="KW-0812">Transmembrane</keyword>
<feature type="transmembrane region" description="Helical" evidence="2">
    <location>
        <begin position="303"/>
        <end position="321"/>
    </location>
</feature>
<dbReference type="AlphaFoldDB" id="A0A176W5C7"/>
<comment type="caution">
    <text evidence="3">The sequence shown here is derived from an EMBL/GenBank/DDBJ whole genome shotgun (WGS) entry which is preliminary data.</text>
</comment>
<feature type="transmembrane region" description="Helical" evidence="2">
    <location>
        <begin position="246"/>
        <end position="266"/>
    </location>
</feature>
<organism evidence="3 4">
    <name type="scientific">Marchantia polymorpha subsp. ruderalis</name>
    <dbReference type="NCBI Taxonomy" id="1480154"/>
    <lineage>
        <taxon>Eukaryota</taxon>
        <taxon>Viridiplantae</taxon>
        <taxon>Streptophyta</taxon>
        <taxon>Embryophyta</taxon>
        <taxon>Marchantiophyta</taxon>
        <taxon>Marchantiopsida</taxon>
        <taxon>Marchantiidae</taxon>
        <taxon>Marchantiales</taxon>
        <taxon>Marchantiaceae</taxon>
        <taxon>Marchantia</taxon>
    </lineage>
</organism>
<keyword evidence="4" id="KW-1185">Reference proteome</keyword>
<feature type="compositionally biased region" description="Basic residues" evidence="1">
    <location>
        <begin position="442"/>
        <end position="452"/>
    </location>
</feature>
<keyword evidence="2" id="KW-0472">Membrane</keyword>
<feature type="compositionally biased region" description="Low complexity" evidence="1">
    <location>
        <begin position="16"/>
        <end position="37"/>
    </location>
</feature>
<feature type="compositionally biased region" description="Basic and acidic residues" evidence="1">
    <location>
        <begin position="1"/>
        <end position="10"/>
    </location>
</feature>
<gene>
    <name evidence="3" type="ORF">AXG93_4193s1320</name>
</gene>
<feature type="transmembrane region" description="Helical" evidence="2">
    <location>
        <begin position="154"/>
        <end position="173"/>
    </location>
</feature>
<reference evidence="3" key="1">
    <citation type="submission" date="2016-03" db="EMBL/GenBank/DDBJ databases">
        <title>Mechanisms controlling the formation of the plant cell surface in tip-growing cells are functionally conserved among land plants.</title>
        <authorList>
            <person name="Honkanen S."/>
            <person name="Jones V.A."/>
            <person name="Morieri G."/>
            <person name="Champion C."/>
            <person name="Hetherington A.J."/>
            <person name="Kelly S."/>
            <person name="Saint-Marcoux D."/>
            <person name="Proust H."/>
            <person name="Prescott H."/>
            <person name="Dolan L."/>
        </authorList>
    </citation>
    <scope>NUCLEOTIDE SEQUENCE [LARGE SCALE GENOMIC DNA]</scope>
    <source>
        <tissue evidence="3">Whole gametophyte</tissue>
    </source>
</reference>
<evidence type="ECO:0000313" key="3">
    <source>
        <dbReference type="EMBL" id="OAE27732.1"/>
    </source>
</evidence>
<sequence>MDSEASKRSGTDSVPDLEAGLAAPLLPAGPAADPEPLSSGAREREHWQGQAQEQGRYIYEDDSPPELEPEVGADFVSRMRKMVHFWWSSRELTPCRPKLYMDRLVFLVVATALAVLAACSAVILTYIVVMMVLVPRVVVVNCLVDPFMAESPDWGPSLIACGSALILGVLFILDGWAERTYRKEWFGLCDWSDSWICLGAQLVLLYLFFETVYIALSTFILSFLTVSPKVASLGVKLVAAAGPVNVLALLLASATVCVLLAVFVFYTERRIDAAVARSTDEHSSSMKSLAWNTLVFVDTVFRVIHYLFLGVTLLCCIYFIVSDPSVLRPRKRACNETMSRTCSEHQAPTERTAYPRVSSRTDHVDRRRNPLPMLSKAPDEKNSSSWCRPLFSKDIRHICTCTDSKKLQRFKSMIKVRRSSRQARQGKARQGRPACPPVSLRLVHHPGFKHRT</sequence>
<evidence type="ECO:0000256" key="1">
    <source>
        <dbReference type="SAM" id="MobiDB-lite"/>
    </source>
</evidence>
<feature type="region of interest" description="Disordered" evidence="1">
    <location>
        <begin position="345"/>
        <end position="383"/>
    </location>
</feature>
<feature type="region of interest" description="Disordered" evidence="1">
    <location>
        <begin position="1"/>
        <end position="49"/>
    </location>
</feature>
<feature type="compositionally biased region" description="Basic and acidic residues" evidence="1">
    <location>
        <begin position="359"/>
        <end position="368"/>
    </location>
</feature>
<dbReference type="Proteomes" id="UP000077202">
    <property type="component" value="Unassembled WGS sequence"/>
</dbReference>
<protein>
    <submittedName>
        <fullName evidence="3">Uncharacterized protein</fullName>
    </submittedName>
</protein>
<accession>A0A176W5C7</accession>
<feature type="transmembrane region" description="Helical" evidence="2">
    <location>
        <begin position="104"/>
        <end position="134"/>
    </location>
</feature>
<proteinExistence type="predicted"/>